<gene>
    <name evidence="2" type="ORF">PGLA2088_LOCUS35142</name>
</gene>
<dbReference type="Gene3D" id="3.30.160.20">
    <property type="match status" value="1"/>
</dbReference>
<accession>A0A813KNL6</accession>
<evidence type="ECO:0000259" key="1">
    <source>
        <dbReference type="SMART" id="SM00937"/>
    </source>
</evidence>
<protein>
    <recommendedName>
        <fullName evidence="1">Peptide chain release factor domain-containing protein</fullName>
    </recommendedName>
</protein>
<evidence type="ECO:0000313" key="2">
    <source>
        <dbReference type="EMBL" id="CAE8708872.1"/>
    </source>
</evidence>
<name>A0A813KNL6_POLGL</name>
<organism evidence="2 3">
    <name type="scientific">Polarella glacialis</name>
    <name type="common">Dinoflagellate</name>
    <dbReference type="NCBI Taxonomy" id="89957"/>
    <lineage>
        <taxon>Eukaryota</taxon>
        <taxon>Sar</taxon>
        <taxon>Alveolata</taxon>
        <taxon>Dinophyceae</taxon>
        <taxon>Suessiales</taxon>
        <taxon>Suessiaceae</taxon>
        <taxon>Polarella</taxon>
    </lineage>
</organism>
<dbReference type="GO" id="GO:0006415">
    <property type="term" value="P:translational termination"/>
    <property type="evidence" value="ECO:0007669"/>
    <property type="project" value="InterPro"/>
</dbReference>
<dbReference type="Proteomes" id="UP000626109">
    <property type="component" value="Unassembled WGS sequence"/>
</dbReference>
<dbReference type="SMART" id="SM00937">
    <property type="entry name" value="PCRF"/>
    <property type="match status" value="1"/>
</dbReference>
<evidence type="ECO:0000313" key="3">
    <source>
        <dbReference type="Proteomes" id="UP000626109"/>
    </source>
</evidence>
<reference evidence="2" key="1">
    <citation type="submission" date="2021-02" db="EMBL/GenBank/DDBJ databases">
        <authorList>
            <person name="Dougan E. K."/>
            <person name="Rhodes N."/>
            <person name="Thang M."/>
            <person name="Chan C."/>
        </authorList>
    </citation>
    <scope>NUCLEOTIDE SEQUENCE</scope>
</reference>
<feature type="non-terminal residue" evidence="2">
    <location>
        <position position="228"/>
    </location>
</feature>
<dbReference type="PANTHER" id="PTHR43116:SF3">
    <property type="entry name" value="CLASS I PEPTIDE CHAIN RELEASE FACTOR"/>
    <property type="match status" value="1"/>
</dbReference>
<dbReference type="InterPro" id="IPR005139">
    <property type="entry name" value="PCRF"/>
</dbReference>
<sequence length="228" mass="25450">MDLSSPRRFAWRLRPLRCRDRWLSRCAWGLAFLMSGYAKLADEVRIALELARDAEDSGDAAEATMMVLEAKSTIDMWQAELSDAEVQMLMGGSYDAESCQFTIFAGVGGDEACDWVAMLERMYTNYAGSKGWKVSRLDFSEGDTMGLKSVELEIQGDYVFGMLKREQGTHRLVRVWNGKRQTSFAGIEIVPVIPETTMADIEIADSDITTQTFRVGGKGGQNVNKLET</sequence>
<dbReference type="Pfam" id="PF03462">
    <property type="entry name" value="PCRF"/>
    <property type="match status" value="1"/>
</dbReference>
<dbReference type="EMBL" id="CAJNNW010031754">
    <property type="protein sequence ID" value="CAE8708872.1"/>
    <property type="molecule type" value="Genomic_DNA"/>
</dbReference>
<comment type="caution">
    <text evidence="2">The sequence shown here is derived from an EMBL/GenBank/DDBJ whole genome shotgun (WGS) entry which is preliminary data.</text>
</comment>
<dbReference type="PANTHER" id="PTHR43116">
    <property type="entry name" value="PEPTIDE CHAIN RELEASE FACTOR 2"/>
    <property type="match status" value="1"/>
</dbReference>
<feature type="domain" description="Peptide chain release factor" evidence="1">
    <location>
        <begin position="49"/>
        <end position="166"/>
    </location>
</feature>
<dbReference type="SUPFAM" id="SSF75620">
    <property type="entry name" value="Release factor"/>
    <property type="match status" value="1"/>
</dbReference>
<dbReference type="AlphaFoldDB" id="A0A813KNL6"/>
<dbReference type="InterPro" id="IPR045853">
    <property type="entry name" value="Pep_chain_release_fac_I_sf"/>
</dbReference>
<dbReference type="Gene3D" id="3.30.70.1660">
    <property type="match status" value="1"/>
</dbReference>
<proteinExistence type="predicted"/>